<dbReference type="EMBL" id="BORW01000010">
    <property type="protein sequence ID" value="GIO67585.1"/>
    <property type="molecule type" value="Genomic_DNA"/>
</dbReference>
<dbReference type="Pfam" id="PF03646">
    <property type="entry name" value="FlaG"/>
    <property type="match status" value="1"/>
</dbReference>
<dbReference type="PANTHER" id="PTHR37166">
    <property type="entry name" value="PROTEIN FLAG"/>
    <property type="match status" value="1"/>
</dbReference>
<reference evidence="1 2" key="1">
    <citation type="submission" date="2021-03" db="EMBL/GenBank/DDBJ databases">
        <title>Antimicrobial resistance genes in bacteria isolated from Japanese honey, and their potential for conferring macrolide and lincosamide resistance in the American foulbrood pathogen Paenibacillus larvae.</title>
        <authorList>
            <person name="Okamoto M."/>
            <person name="Kumagai M."/>
            <person name="Kanamori H."/>
            <person name="Takamatsu D."/>
        </authorList>
    </citation>
    <scope>NUCLEOTIDE SEQUENCE [LARGE SCALE GENOMIC DNA]</scope>
    <source>
        <strain evidence="1 2">J21TS3</strain>
    </source>
</reference>
<comment type="caution">
    <text evidence="1">The sequence shown here is derived from an EMBL/GenBank/DDBJ whole genome shotgun (WGS) entry which is preliminary data.</text>
</comment>
<protein>
    <recommendedName>
        <fullName evidence="3">Flagellar protein FlaG</fullName>
    </recommendedName>
</protein>
<dbReference type="Gene3D" id="3.30.160.170">
    <property type="entry name" value="FlaG-like"/>
    <property type="match status" value="1"/>
</dbReference>
<evidence type="ECO:0000313" key="1">
    <source>
        <dbReference type="EMBL" id="GIO67585.1"/>
    </source>
</evidence>
<dbReference type="PANTHER" id="PTHR37166:SF1">
    <property type="entry name" value="PROTEIN FLAG"/>
    <property type="match status" value="1"/>
</dbReference>
<dbReference type="SUPFAM" id="SSF160214">
    <property type="entry name" value="FlaG-like"/>
    <property type="match status" value="1"/>
</dbReference>
<dbReference type="RefSeq" id="WP_212949849.1">
    <property type="nucleotide sequence ID" value="NZ_BORW01000010.1"/>
</dbReference>
<gene>
    <name evidence="1" type="ORF">J21TS3_24060</name>
</gene>
<name>A0ABQ4LWD6_9BACL</name>
<dbReference type="InterPro" id="IPR005186">
    <property type="entry name" value="FlaG"/>
</dbReference>
<sequence length="119" mass="13340">MDVLNSPILSSLGPKKSTDEVSFTVVGGEYSELAQKQKYERLSVSEQAVLDAINKVNKVLEGTPQKFEYKVHESTGELIVKVINKDSNLVIREIPPEKILDLVEKLQQLARGAFIDEKR</sequence>
<organism evidence="1 2">
    <name type="scientific">Paenibacillus cookii</name>
    <dbReference type="NCBI Taxonomy" id="157839"/>
    <lineage>
        <taxon>Bacteria</taxon>
        <taxon>Bacillati</taxon>
        <taxon>Bacillota</taxon>
        <taxon>Bacilli</taxon>
        <taxon>Bacillales</taxon>
        <taxon>Paenibacillaceae</taxon>
        <taxon>Paenibacillus</taxon>
    </lineage>
</organism>
<dbReference type="InterPro" id="IPR035924">
    <property type="entry name" value="FlaG-like_sf"/>
</dbReference>
<accession>A0ABQ4LWD6</accession>
<evidence type="ECO:0008006" key="3">
    <source>
        <dbReference type="Google" id="ProtNLM"/>
    </source>
</evidence>
<dbReference type="Proteomes" id="UP000680638">
    <property type="component" value="Unassembled WGS sequence"/>
</dbReference>
<keyword evidence="2" id="KW-1185">Reference proteome</keyword>
<proteinExistence type="predicted"/>
<evidence type="ECO:0000313" key="2">
    <source>
        <dbReference type="Proteomes" id="UP000680638"/>
    </source>
</evidence>